<dbReference type="PANTHER" id="PTHR47694:SF1">
    <property type="entry name" value="PLANT UBX DOMAIN-CONTAINING PROTEIN 2"/>
    <property type="match status" value="1"/>
</dbReference>
<feature type="region of interest" description="Disordered" evidence="1">
    <location>
        <begin position="185"/>
        <end position="207"/>
    </location>
</feature>
<evidence type="ECO:0000259" key="2">
    <source>
        <dbReference type="Pfam" id="PF09409"/>
    </source>
</evidence>
<dbReference type="SUPFAM" id="SSF143503">
    <property type="entry name" value="PUG domain-like"/>
    <property type="match status" value="1"/>
</dbReference>
<dbReference type="InterPro" id="IPR036339">
    <property type="entry name" value="PUB-like_dom_sf"/>
</dbReference>
<dbReference type="Pfam" id="PF09409">
    <property type="entry name" value="PUB"/>
    <property type="match status" value="1"/>
</dbReference>
<dbReference type="EMBL" id="SPLM01000111">
    <property type="protein sequence ID" value="TMW58533.1"/>
    <property type="molecule type" value="Genomic_DNA"/>
</dbReference>
<evidence type="ECO:0000313" key="4">
    <source>
        <dbReference type="Proteomes" id="UP000794436"/>
    </source>
</evidence>
<dbReference type="AlphaFoldDB" id="A0A8K1C8U2"/>
<sequence>MDWLKKKKDEAKKAASQATAKLQNKRTVFKGEGNVLGGGSGAETAAPAPVEAKKSFKIPFKSTAPPPVSEEEKARRREMQTKAAEARVNAWDKRVTTARNARILKEGEQETKFDHLPPPSASSSADSSPTNRPPVTVLADDEAKRREVQSAQAQLGFNPYAATFSSSTEAGGIMNGMGASAGPATVMPPPAPVSSAPPRSTSTSNVSVPSENGAVYILLRQEAPRAITAAETIIKMLNNILQNPTEEKFRRVRLSNAGIQTKLVAVNGALDILREAGFTDLVIDNENFLALTDEQFDVERVRSAMDRTEVALMQLQVDSTS</sequence>
<dbReference type="Gene3D" id="1.20.58.2190">
    <property type="match status" value="1"/>
</dbReference>
<dbReference type="SMART" id="SM00580">
    <property type="entry name" value="PUG"/>
    <property type="match status" value="1"/>
</dbReference>
<comment type="caution">
    <text evidence="3">The sequence shown here is derived from an EMBL/GenBank/DDBJ whole genome shotgun (WGS) entry which is preliminary data.</text>
</comment>
<gene>
    <name evidence="3" type="ORF">Poli38472_010092</name>
</gene>
<dbReference type="InterPro" id="IPR018997">
    <property type="entry name" value="PUB_domain"/>
</dbReference>
<dbReference type="Proteomes" id="UP000794436">
    <property type="component" value="Unassembled WGS sequence"/>
</dbReference>
<organism evidence="3 4">
    <name type="scientific">Pythium oligandrum</name>
    <name type="common">Mycoparasitic fungus</name>
    <dbReference type="NCBI Taxonomy" id="41045"/>
    <lineage>
        <taxon>Eukaryota</taxon>
        <taxon>Sar</taxon>
        <taxon>Stramenopiles</taxon>
        <taxon>Oomycota</taxon>
        <taxon>Peronosporomycetes</taxon>
        <taxon>Pythiales</taxon>
        <taxon>Pythiaceae</taxon>
        <taxon>Pythium</taxon>
    </lineage>
</organism>
<dbReference type="OrthoDB" id="336240at2759"/>
<feature type="compositionally biased region" description="Low complexity" evidence="1">
    <location>
        <begin position="193"/>
        <end position="204"/>
    </location>
</feature>
<feature type="region of interest" description="Disordered" evidence="1">
    <location>
        <begin position="1"/>
        <end position="150"/>
    </location>
</feature>
<feature type="compositionally biased region" description="Basic and acidic residues" evidence="1">
    <location>
        <begin position="103"/>
        <end position="115"/>
    </location>
</feature>
<keyword evidence="4" id="KW-1185">Reference proteome</keyword>
<reference evidence="3" key="1">
    <citation type="submission" date="2019-03" db="EMBL/GenBank/DDBJ databases">
        <title>Long read genome sequence of the mycoparasitic Pythium oligandrum ATCC 38472 isolated from sugarbeet rhizosphere.</title>
        <authorList>
            <person name="Gaulin E."/>
        </authorList>
    </citation>
    <scope>NUCLEOTIDE SEQUENCE</scope>
    <source>
        <strain evidence="3">ATCC 38472_TT</strain>
    </source>
</reference>
<evidence type="ECO:0000313" key="3">
    <source>
        <dbReference type="EMBL" id="TMW58533.1"/>
    </source>
</evidence>
<dbReference type="PANTHER" id="PTHR47694">
    <property type="entry name" value="PLANT UBX DOMAIN-CONTAINING PROTEIN 2"/>
    <property type="match status" value="1"/>
</dbReference>
<dbReference type="CDD" id="cd09212">
    <property type="entry name" value="PUB"/>
    <property type="match status" value="1"/>
</dbReference>
<name>A0A8K1C8U2_PYTOL</name>
<proteinExistence type="predicted"/>
<protein>
    <recommendedName>
        <fullName evidence="2">PUB domain-containing protein</fullName>
    </recommendedName>
</protein>
<feature type="domain" description="PUB" evidence="2">
    <location>
        <begin position="227"/>
        <end position="297"/>
    </location>
</feature>
<feature type="compositionally biased region" description="Basic and acidic residues" evidence="1">
    <location>
        <begin position="70"/>
        <end position="80"/>
    </location>
</feature>
<evidence type="ECO:0000256" key="1">
    <source>
        <dbReference type="SAM" id="MobiDB-lite"/>
    </source>
</evidence>
<accession>A0A8K1C8U2</accession>